<protein>
    <submittedName>
        <fullName evidence="5">1,4-dihydroxy-2-naphthoate polyprenyltransferase</fullName>
    </submittedName>
</protein>
<evidence type="ECO:0000256" key="1">
    <source>
        <dbReference type="SAM" id="MobiDB-lite"/>
    </source>
</evidence>
<dbReference type="OrthoDB" id="5836881at2759"/>
<dbReference type="EMBL" id="UZAF01021462">
    <property type="protein sequence ID" value="VDO78345.1"/>
    <property type="molecule type" value="Genomic_DNA"/>
</dbReference>
<keyword evidence="2" id="KW-1133">Transmembrane helix</keyword>
<reference evidence="3 4" key="2">
    <citation type="submission" date="2018-11" db="EMBL/GenBank/DDBJ databases">
        <authorList>
            <consortium name="Pathogen Informatics"/>
        </authorList>
    </citation>
    <scope>NUCLEOTIDE SEQUENCE [LARGE SCALE GENOMIC DNA]</scope>
    <source>
        <strain evidence="3 4">MHpl1</strain>
    </source>
</reference>
<feature type="compositionally biased region" description="Polar residues" evidence="1">
    <location>
        <begin position="1"/>
        <end position="12"/>
    </location>
</feature>
<keyword evidence="4" id="KW-1185">Reference proteome</keyword>
<sequence>MVQEDVNLSTALPSAPATKKGPHDPRIARFTASVLVLITIGLVQLIGQSMAVHGPVIVAQLLFLFFTAFTHEVGFGGIIQKDLLLQGTEMRGRNERHLPI</sequence>
<dbReference type="WBParaSite" id="HPLM_0001963501-mRNA-1">
    <property type="protein sequence ID" value="HPLM_0001963501-mRNA-1"/>
    <property type="gene ID" value="HPLM_0001963501"/>
</dbReference>
<accession>A0A0N4X5J3</accession>
<evidence type="ECO:0000313" key="5">
    <source>
        <dbReference type="WBParaSite" id="HPLM_0001963501-mRNA-1"/>
    </source>
</evidence>
<evidence type="ECO:0000313" key="3">
    <source>
        <dbReference type="EMBL" id="VDO78345.1"/>
    </source>
</evidence>
<organism evidence="5">
    <name type="scientific">Haemonchus placei</name>
    <name type="common">Barber's pole worm</name>
    <dbReference type="NCBI Taxonomy" id="6290"/>
    <lineage>
        <taxon>Eukaryota</taxon>
        <taxon>Metazoa</taxon>
        <taxon>Ecdysozoa</taxon>
        <taxon>Nematoda</taxon>
        <taxon>Chromadorea</taxon>
        <taxon>Rhabditida</taxon>
        <taxon>Rhabditina</taxon>
        <taxon>Rhabditomorpha</taxon>
        <taxon>Strongyloidea</taxon>
        <taxon>Trichostrongylidae</taxon>
        <taxon>Haemonchus</taxon>
    </lineage>
</organism>
<keyword evidence="2" id="KW-0812">Transmembrane</keyword>
<dbReference type="AlphaFoldDB" id="A0A0N4X5J3"/>
<keyword evidence="2" id="KW-0472">Membrane</keyword>
<feature type="transmembrane region" description="Helical" evidence="2">
    <location>
        <begin position="52"/>
        <end position="71"/>
    </location>
</feature>
<reference evidence="5" key="1">
    <citation type="submission" date="2017-02" db="UniProtKB">
        <authorList>
            <consortium name="WormBaseParasite"/>
        </authorList>
    </citation>
    <scope>IDENTIFICATION</scope>
</reference>
<proteinExistence type="predicted"/>
<name>A0A0N4X5J3_HAEPC</name>
<feature type="transmembrane region" description="Helical" evidence="2">
    <location>
        <begin position="27"/>
        <end position="46"/>
    </location>
</feature>
<evidence type="ECO:0000256" key="2">
    <source>
        <dbReference type="SAM" id="Phobius"/>
    </source>
</evidence>
<gene>
    <name evidence="3" type="ORF">HPLM_LOCUS19627</name>
</gene>
<evidence type="ECO:0000313" key="4">
    <source>
        <dbReference type="Proteomes" id="UP000268014"/>
    </source>
</evidence>
<feature type="region of interest" description="Disordered" evidence="1">
    <location>
        <begin position="1"/>
        <end position="25"/>
    </location>
</feature>
<dbReference type="Proteomes" id="UP000268014">
    <property type="component" value="Unassembled WGS sequence"/>
</dbReference>